<gene>
    <name evidence="1" type="ORF">BCR42DRAFT_397249</name>
</gene>
<evidence type="ECO:0000313" key="1">
    <source>
        <dbReference type="EMBL" id="ORZ07326.1"/>
    </source>
</evidence>
<reference evidence="1 2" key="1">
    <citation type="submission" date="2016-07" db="EMBL/GenBank/DDBJ databases">
        <title>Pervasive Adenine N6-methylation of Active Genes in Fungi.</title>
        <authorList>
            <consortium name="DOE Joint Genome Institute"/>
            <person name="Mondo S.J."/>
            <person name="Dannebaum R.O."/>
            <person name="Kuo R.C."/>
            <person name="Labutti K."/>
            <person name="Haridas S."/>
            <person name="Kuo A."/>
            <person name="Salamov A."/>
            <person name="Ahrendt S.R."/>
            <person name="Lipzen A."/>
            <person name="Sullivan W."/>
            <person name="Andreopoulos W.B."/>
            <person name="Clum A."/>
            <person name="Lindquist E."/>
            <person name="Daum C."/>
            <person name="Ramamoorthy G.K."/>
            <person name="Gryganskyi A."/>
            <person name="Culley D."/>
            <person name="Magnuson J.K."/>
            <person name="James T.Y."/>
            <person name="O'Malley M.A."/>
            <person name="Stajich J.E."/>
            <person name="Spatafora J.W."/>
            <person name="Visel A."/>
            <person name="Grigoriev I.V."/>
        </authorList>
    </citation>
    <scope>NUCLEOTIDE SEQUENCE [LARGE SCALE GENOMIC DNA]</scope>
    <source>
        <strain evidence="1 2">NRRL 1336</strain>
    </source>
</reference>
<protein>
    <submittedName>
        <fullName evidence="1">Uncharacterized protein</fullName>
    </submittedName>
</protein>
<accession>A0A1X2I2X2</accession>
<keyword evidence="2" id="KW-1185">Reference proteome</keyword>
<comment type="caution">
    <text evidence="1">The sequence shown here is derived from an EMBL/GenBank/DDBJ whole genome shotgun (WGS) entry which is preliminary data.</text>
</comment>
<dbReference type="EMBL" id="MCGE01000035">
    <property type="protein sequence ID" value="ORZ07326.1"/>
    <property type="molecule type" value="Genomic_DNA"/>
</dbReference>
<organism evidence="1 2">
    <name type="scientific">Absidia repens</name>
    <dbReference type="NCBI Taxonomy" id="90262"/>
    <lineage>
        <taxon>Eukaryota</taxon>
        <taxon>Fungi</taxon>
        <taxon>Fungi incertae sedis</taxon>
        <taxon>Mucoromycota</taxon>
        <taxon>Mucoromycotina</taxon>
        <taxon>Mucoromycetes</taxon>
        <taxon>Mucorales</taxon>
        <taxon>Cunninghamellaceae</taxon>
        <taxon>Absidia</taxon>
    </lineage>
</organism>
<dbReference type="Proteomes" id="UP000193560">
    <property type="component" value="Unassembled WGS sequence"/>
</dbReference>
<sequence>MLMQYHMLIITLRPFRRHPHQLKETLYMRLAIQNNPFYVRKLRFQSTTCTDNQHLCFNDAHPYWKRFSIEYILIDGYAATLITHTSLQYPFHVIVPNFTSLNLFNIDLSEAKKSAPYVSIASNLLNSLCFSLSNHEKGIFSSLTNCPLKKLSMNSRGDLTEQMVMDITKFQALIFIMTLTNKMKKKKGDCTTIPQSRLKILSLDYIGVILTNATFFDSSKRILTLQSIHFDGAASTDGRSMILTGIDFVFQVFQF</sequence>
<evidence type="ECO:0000313" key="2">
    <source>
        <dbReference type="Proteomes" id="UP000193560"/>
    </source>
</evidence>
<dbReference type="AlphaFoldDB" id="A0A1X2I2X2"/>
<name>A0A1X2I2X2_9FUNG</name>
<proteinExistence type="predicted"/>